<keyword evidence="2" id="KW-0472">Membrane</keyword>
<dbReference type="Proteomes" id="UP001165378">
    <property type="component" value="Unassembled WGS sequence"/>
</dbReference>
<keyword evidence="2" id="KW-1133">Transmembrane helix</keyword>
<evidence type="ECO:0000256" key="2">
    <source>
        <dbReference type="SAM" id="Phobius"/>
    </source>
</evidence>
<dbReference type="EMBL" id="JAKFHA010000003">
    <property type="protein sequence ID" value="MCF2526947.1"/>
    <property type="molecule type" value="Genomic_DNA"/>
</dbReference>
<feature type="compositionally biased region" description="Gly residues" evidence="1">
    <location>
        <begin position="203"/>
        <end position="212"/>
    </location>
</feature>
<keyword evidence="2" id="KW-0812">Transmembrane</keyword>
<evidence type="ECO:0000313" key="4">
    <source>
        <dbReference type="Proteomes" id="UP001165378"/>
    </source>
</evidence>
<feature type="transmembrane region" description="Helical" evidence="2">
    <location>
        <begin position="153"/>
        <end position="172"/>
    </location>
</feature>
<organism evidence="3 4">
    <name type="scientific">Yinghuangia soli</name>
    <dbReference type="NCBI Taxonomy" id="2908204"/>
    <lineage>
        <taxon>Bacteria</taxon>
        <taxon>Bacillati</taxon>
        <taxon>Actinomycetota</taxon>
        <taxon>Actinomycetes</taxon>
        <taxon>Kitasatosporales</taxon>
        <taxon>Streptomycetaceae</taxon>
        <taxon>Yinghuangia</taxon>
    </lineage>
</organism>
<dbReference type="RefSeq" id="WP_235051102.1">
    <property type="nucleotide sequence ID" value="NZ_JAKFHA010000003.1"/>
</dbReference>
<proteinExistence type="predicted"/>
<evidence type="ECO:0000256" key="1">
    <source>
        <dbReference type="SAM" id="MobiDB-lite"/>
    </source>
</evidence>
<reference evidence="3" key="1">
    <citation type="submission" date="2022-01" db="EMBL/GenBank/DDBJ databases">
        <title>Genome-Based Taxonomic Classification of the Phylum Actinobacteria.</title>
        <authorList>
            <person name="Gao Y."/>
        </authorList>
    </citation>
    <scope>NUCLEOTIDE SEQUENCE</scope>
    <source>
        <strain evidence="3">KLBMP 8922</strain>
    </source>
</reference>
<name>A0AA41PYS2_9ACTN</name>
<feature type="transmembrane region" description="Helical" evidence="2">
    <location>
        <begin position="105"/>
        <end position="133"/>
    </location>
</feature>
<gene>
    <name evidence="3" type="ORF">LZ495_06910</name>
</gene>
<sequence length="247" mass="25062">MEARSSGRVVAAGSVAAFLLVAAFGNQWLWEDLLKKSAVDEDSSWHILSWLNTPHWVVDKSGTFAYLEGTAVAGYLAGVLVLLATVALVLASASRRGGFNPFISGWYAMMLGGALCSVTSYMFSGAGAVTAGVDPRGEQRTLAGTLEALTTGAGYGLLAGWFVAIVCAFVAAGGGVRNLFQAPAPEPMPSVTYGPGPVPGPGPGWSSGGPGYGVPQQGMPPAPPPFTQLPPGSPPADPPYGGTPPGA</sequence>
<comment type="caution">
    <text evidence="3">The sequence shown here is derived from an EMBL/GenBank/DDBJ whole genome shotgun (WGS) entry which is preliminary data.</text>
</comment>
<evidence type="ECO:0000313" key="3">
    <source>
        <dbReference type="EMBL" id="MCF2526947.1"/>
    </source>
</evidence>
<feature type="transmembrane region" description="Helical" evidence="2">
    <location>
        <begin position="72"/>
        <end position="93"/>
    </location>
</feature>
<feature type="region of interest" description="Disordered" evidence="1">
    <location>
        <begin position="191"/>
        <end position="247"/>
    </location>
</feature>
<feature type="compositionally biased region" description="Pro residues" evidence="1">
    <location>
        <begin position="218"/>
        <end position="247"/>
    </location>
</feature>
<accession>A0AA41PYS2</accession>
<keyword evidence="4" id="KW-1185">Reference proteome</keyword>
<protein>
    <submittedName>
        <fullName evidence="3">Uncharacterized protein</fullName>
    </submittedName>
</protein>
<dbReference type="AlphaFoldDB" id="A0AA41PYS2"/>